<dbReference type="AlphaFoldDB" id="G0UWK0"/>
<gene>
    <name evidence="1" type="ORF">TCIL3000_10_5320</name>
</gene>
<evidence type="ECO:0000313" key="1">
    <source>
        <dbReference type="EMBL" id="CCC93766.1"/>
    </source>
</evidence>
<reference evidence="1" key="1">
    <citation type="journal article" date="2012" name="Proc. Natl. Acad. Sci. U.S.A.">
        <title>Antigenic diversity is generated by distinct evolutionary mechanisms in African trypanosome species.</title>
        <authorList>
            <person name="Jackson A.P."/>
            <person name="Berry A."/>
            <person name="Aslett M."/>
            <person name="Allison H.C."/>
            <person name="Burton P."/>
            <person name="Vavrova-Anderson J."/>
            <person name="Brown R."/>
            <person name="Browne H."/>
            <person name="Corton N."/>
            <person name="Hauser H."/>
            <person name="Gamble J."/>
            <person name="Gilderthorp R."/>
            <person name="Marcello L."/>
            <person name="McQuillan J."/>
            <person name="Otto T.D."/>
            <person name="Quail M.A."/>
            <person name="Sanders M.J."/>
            <person name="van Tonder A."/>
            <person name="Ginger M.L."/>
            <person name="Field M.C."/>
            <person name="Barry J.D."/>
            <person name="Hertz-Fowler C."/>
            <person name="Berriman M."/>
        </authorList>
    </citation>
    <scope>NUCLEOTIDE SEQUENCE</scope>
    <source>
        <strain evidence="1">IL3000</strain>
    </source>
</reference>
<protein>
    <submittedName>
        <fullName evidence="1">Uncharacterized protein TCIL3000_10_5320</fullName>
    </submittedName>
</protein>
<dbReference type="EMBL" id="HE575323">
    <property type="protein sequence ID" value="CCC93766.1"/>
    <property type="molecule type" value="Genomic_DNA"/>
</dbReference>
<proteinExistence type="predicted"/>
<sequence>RHMKPGPDEGVAAHDQYYRRMIGAYEMVRHRVTLYARSRHKSWLYRHVVYPLHDAWRYGVVRHGASQAQEGGVGEFLLVSLWVRLKEIAICLRQDENMPCPTLAFLEEGLRCASESRSFVSHCNDPVPPHCTTADNTLLSKNLFLYIAKRFRHKNREYNHLFYEGDADDIVP</sequence>
<dbReference type="VEuPathDB" id="TriTrypDB:TcIL3000_10_5320"/>
<accession>G0UWK0</accession>
<name>G0UWK0_TRYCI</name>
<feature type="non-terminal residue" evidence="1">
    <location>
        <position position="1"/>
    </location>
</feature>
<organism evidence="1">
    <name type="scientific">Trypanosoma congolense (strain IL3000)</name>
    <dbReference type="NCBI Taxonomy" id="1068625"/>
    <lineage>
        <taxon>Eukaryota</taxon>
        <taxon>Discoba</taxon>
        <taxon>Euglenozoa</taxon>
        <taxon>Kinetoplastea</taxon>
        <taxon>Metakinetoplastina</taxon>
        <taxon>Trypanosomatida</taxon>
        <taxon>Trypanosomatidae</taxon>
        <taxon>Trypanosoma</taxon>
        <taxon>Nannomonas</taxon>
    </lineage>
</organism>